<dbReference type="EMBL" id="CM018051">
    <property type="protein sequence ID" value="KAA8517156.1"/>
    <property type="molecule type" value="Genomic_DNA"/>
</dbReference>
<keyword evidence="6" id="KW-0804">Transcription</keyword>
<dbReference type="Gene3D" id="3.30.450.270">
    <property type="match status" value="1"/>
</dbReference>
<sequence length="150" mass="16829">MATTIDTTDGRAHFFIVRVNDNPKLANVIHRNKFWLLGVTPIEVQIRDIAEWLLEYHGGSTGLSTDSLMEAGYLGASILGDAVCGMAAVRFTSKDFLFWFRSHTAKEINWGGAKHDPGDKDDERRMHPRSCLVSYFPLSMSPATPVMERE</sequence>
<dbReference type="PANTHER" id="PTHR47876:SF3">
    <property type="entry name" value="PHYTOCHROME 1"/>
    <property type="match status" value="1"/>
</dbReference>
<feature type="domain" description="Phytochrome central region" evidence="8">
    <location>
        <begin position="27"/>
        <end position="133"/>
    </location>
</feature>
<proteinExistence type="inferred from homology"/>
<evidence type="ECO:0000256" key="3">
    <source>
        <dbReference type="ARBA" id="ARBA00022606"/>
    </source>
</evidence>
<dbReference type="GO" id="GO:0006355">
    <property type="term" value="P:regulation of DNA-templated transcription"/>
    <property type="evidence" value="ECO:0007669"/>
    <property type="project" value="InterPro"/>
</dbReference>
<dbReference type="PRINTS" id="PR01033">
    <property type="entry name" value="PHYTOCHROME"/>
</dbReference>
<dbReference type="InterPro" id="IPR013515">
    <property type="entry name" value="Phytochrome_cen-reg"/>
</dbReference>
<evidence type="ECO:0000256" key="4">
    <source>
        <dbReference type="ARBA" id="ARBA00022991"/>
    </source>
</evidence>
<dbReference type="FunFam" id="3.30.450.270:FF:000001">
    <property type="entry name" value="Phytochrome"/>
    <property type="match status" value="1"/>
</dbReference>
<dbReference type="SUPFAM" id="SSF55781">
    <property type="entry name" value="GAF domain-like"/>
    <property type="match status" value="1"/>
</dbReference>
<dbReference type="GO" id="GO:0009881">
    <property type="term" value="F:photoreceptor activity"/>
    <property type="evidence" value="ECO:0007669"/>
    <property type="project" value="UniProtKB-KW"/>
</dbReference>
<evidence type="ECO:0000256" key="6">
    <source>
        <dbReference type="ARBA" id="ARBA00023163"/>
    </source>
</evidence>
<evidence type="ECO:0000313" key="10">
    <source>
        <dbReference type="Proteomes" id="UP000325577"/>
    </source>
</evidence>
<name>A0A5J4ZHN9_9ASTE</name>
<evidence type="ECO:0000256" key="1">
    <source>
        <dbReference type="ARBA" id="ARBA00008235"/>
    </source>
</evidence>
<reference evidence="9 10" key="1">
    <citation type="submission" date="2019-09" db="EMBL/GenBank/DDBJ databases">
        <title>A chromosome-level genome assembly of the Chinese tupelo Nyssa sinensis.</title>
        <authorList>
            <person name="Yang X."/>
            <person name="Kang M."/>
            <person name="Yang Y."/>
            <person name="Xiong H."/>
            <person name="Wang M."/>
            <person name="Zhang Z."/>
            <person name="Wang Z."/>
            <person name="Wu H."/>
            <person name="Ma T."/>
            <person name="Liu J."/>
            <person name="Xi Z."/>
        </authorList>
    </citation>
    <scope>NUCLEOTIDE SEQUENCE [LARGE SCALE GENOMIC DNA]</scope>
    <source>
        <strain evidence="9">J267</strain>
        <tissue evidence="9">Leaf</tissue>
    </source>
</reference>
<keyword evidence="2" id="KW-0600">Photoreceptor protein</keyword>
<gene>
    <name evidence="9" type="ORF">F0562_017449</name>
</gene>
<dbReference type="Gene3D" id="3.30.450.40">
    <property type="match status" value="1"/>
</dbReference>
<comment type="similarity">
    <text evidence="1">Belongs to the phytochrome family.</text>
</comment>
<keyword evidence="10" id="KW-1185">Reference proteome</keyword>
<keyword evidence="3" id="KW-0716">Sensory transduction</keyword>
<dbReference type="OrthoDB" id="1743164at2759"/>
<dbReference type="InterPro" id="IPR043150">
    <property type="entry name" value="Phytochrome_PHY_sf"/>
</dbReference>
<dbReference type="GO" id="GO:0009584">
    <property type="term" value="P:detection of visible light"/>
    <property type="evidence" value="ECO:0007669"/>
    <property type="project" value="InterPro"/>
</dbReference>
<evidence type="ECO:0000313" key="9">
    <source>
        <dbReference type="EMBL" id="KAA8517156.1"/>
    </source>
</evidence>
<dbReference type="AlphaFoldDB" id="A0A5J4ZHN9"/>
<accession>A0A5J4ZHN9</accession>
<evidence type="ECO:0000256" key="7">
    <source>
        <dbReference type="ARBA" id="ARBA00023170"/>
    </source>
</evidence>
<protein>
    <recommendedName>
        <fullName evidence="8">Phytochrome central region domain-containing protein</fullName>
    </recommendedName>
</protein>
<dbReference type="Proteomes" id="UP000325577">
    <property type="component" value="Linkage Group LG8"/>
</dbReference>
<evidence type="ECO:0000259" key="8">
    <source>
        <dbReference type="Pfam" id="PF00360"/>
    </source>
</evidence>
<dbReference type="InterPro" id="IPR001294">
    <property type="entry name" value="Phytochrome"/>
</dbReference>
<organism evidence="9 10">
    <name type="scientific">Nyssa sinensis</name>
    <dbReference type="NCBI Taxonomy" id="561372"/>
    <lineage>
        <taxon>Eukaryota</taxon>
        <taxon>Viridiplantae</taxon>
        <taxon>Streptophyta</taxon>
        <taxon>Embryophyta</taxon>
        <taxon>Tracheophyta</taxon>
        <taxon>Spermatophyta</taxon>
        <taxon>Magnoliopsida</taxon>
        <taxon>eudicotyledons</taxon>
        <taxon>Gunneridae</taxon>
        <taxon>Pentapetalae</taxon>
        <taxon>asterids</taxon>
        <taxon>Cornales</taxon>
        <taxon>Nyssaceae</taxon>
        <taxon>Nyssa</taxon>
    </lineage>
</organism>
<dbReference type="Pfam" id="PF00360">
    <property type="entry name" value="PHY"/>
    <property type="match status" value="1"/>
</dbReference>
<dbReference type="InterPro" id="IPR029016">
    <property type="entry name" value="GAF-like_dom_sf"/>
</dbReference>
<evidence type="ECO:0000256" key="5">
    <source>
        <dbReference type="ARBA" id="ARBA00023015"/>
    </source>
</evidence>
<keyword evidence="4" id="KW-0157">Chromophore</keyword>
<keyword evidence="5" id="KW-0805">Transcription regulation</keyword>
<keyword evidence="7" id="KW-0675">Receptor</keyword>
<dbReference type="PANTHER" id="PTHR47876">
    <property type="entry name" value="OS08G0260000 PROTEIN"/>
    <property type="match status" value="1"/>
</dbReference>
<evidence type="ECO:0000256" key="2">
    <source>
        <dbReference type="ARBA" id="ARBA00022543"/>
    </source>
</evidence>